<dbReference type="Gene3D" id="3.30.565.10">
    <property type="entry name" value="Histidine kinase-like ATPase, C-terminal domain"/>
    <property type="match status" value="1"/>
</dbReference>
<proteinExistence type="inferred from homology"/>
<dbReference type="InterPro" id="IPR036890">
    <property type="entry name" value="HATPase_C_sf"/>
</dbReference>
<comment type="miscellaneous">
    <text evidence="10">Few gyrases are as efficient as E.coli at forming negative supercoils. Not all organisms have 2 type II topoisomerases; in organisms with a single type II topoisomerase this enzyme also has to decatenate newly replicated chromosomes.</text>
</comment>
<dbReference type="AlphaFoldDB" id="A0A504ITQ4"/>
<dbReference type="Proteomes" id="UP000315540">
    <property type="component" value="Unassembled WGS sequence"/>
</dbReference>
<dbReference type="InterPro" id="IPR013759">
    <property type="entry name" value="Topo_IIA_B_C"/>
</dbReference>
<dbReference type="Gene3D" id="3.30.230.10">
    <property type="match status" value="1"/>
</dbReference>
<dbReference type="OrthoDB" id="9802808at2"/>
<comment type="function">
    <text evidence="10">A type II topoisomerase that negatively supercoils closed circular double-stranded (ds) DNA in an ATP-dependent manner to modulate DNA topology and maintain chromosomes in an underwound state. Negative supercoiling favors strand separation, and DNA replication, transcription, recombination and repair, all of which involve strand separation. Also able to catalyze the interconversion of other topological isomers of dsDNA rings, including catenanes and knotted rings. Type II topoisomerases break and join 2 DNA strands simultaneously in an ATP-dependent manner.</text>
</comment>
<feature type="site" description="Interaction with DNA" evidence="10">
    <location>
        <position position="462"/>
    </location>
</feature>
<feature type="site" description="Interaction with DNA" evidence="10">
    <location>
        <position position="459"/>
    </location>
</feature>
<dbReference type="GO" id="GO:0046872">
    <property type="term" value="F:metal ion binding"/>
    <property type="evidence" value="ECO:0007669"/>
    <property type="project" value="UniProtKB-KW"/>
</dbReference>
<dbReference type="SUPFAM" id="SSF54211">
    <property type="entry name" value="Ribosomal protein S5 domain 2-like"/>
    <property type="match status" value="1"/>
</dbReference>
<dbReference type="NCBIfam" id="NF004189">
    <property type="entry name" value="PRK05644.1"/>
    <property type="match status" value="1"/>
</dbReference>
<dbReference type="PANTHER" id="PTHR45866">
    <property type="entry name" value="DNA GYRASE/TOPOISOMERASE SUBUNIT B"/>
    <property type="match status" value="1"/>
</dbReference>
<comment type="cofactor">
    <cofactor evidence="10">
        <name>Mg(2+)</name>
        <dbReference type="ChEBI" id="CHEBI:18420"/>
    </cofactor>
    <cofactor evidence="10">
        <name>Mn(2+)</name>
        <dbReference type="ChEBI" id="CHEBI:29035"/>
    </cofactor>
    <cofactor evidence="10">
        <name>Ca(2+)</name>
        <dbReference type="ChEBI" id="CHEBI:29108"/>
    </cofactor>
    <text evidence="10">Binds two Mg(2+) per subunit. The magnesium ions form salt bridges with both the protein and the DNA. Can also accept other divalent metal cations, such as Mn(2+) or Ca(2+).</text>
</comment>
<dbReference type="PRINTS" id="PR00418">
    <property type="entry name" value="TPI2FAMILY"/>
</dbReference>
<dbReference type="GO" id="GO:0006265">
    <property type="term" value="P:DNA topological change"/>
    <property type="evidence" value="ECO:0007669"/>
    <property type="project" value="UniProtKB-UniRule"/>
</dbReference>
<dbReference type="InterPro" id="IPR002288">
    <property type="entry name" value="DNA_gyrase_B_C"/>
</dbReference>
<feature type="binding site" evidence="10">
    <location>
        <position position="512"/>
    </location>
    <ligand>
        <name>Mg(2+)</name>
        <dbReference type="ChEBI" id="CHEBI:18420"/>
        <label>1</label>
        <note>catalytic</note>
    </ligand>
</feature>
<evidence type="ECO:0000256" key="3">
    <source>
        <dbReference type="ARBA" id="ARBA00022723"/>
    </source>
</evidence>
<dbReference type="PROSITE" id="PS00177">
    <property type="entry name" value="TOPOISOMERASE_II"/>
    <property type="match status" value="1"/>
</dbReference>
<organism evidence="12 13">
    <name type="scientific">Aquimarina algicola</name>
    <dbReference type="NCBI Taxonomy" id="2589995"/>
    <lineage>
        <taxon>Bacteria</taxon>
        <taxon>Pseudomonadati</taxon>
        <taxon>Bacteroidota</taxon>
        <taxon>Flavobacteriia</taxon>
        <taxon>Flavobacteriales</taxon>
        <taxon>Flavobacteriaceae</taxon>
        <taxon>Aquimarina</taxon>
    </lineage>
</organism>
<dbReference type="Pfam" id="PF01751">
    <property type="entry name" value="Toprim"/>
    <property type="match status" value="1"/>
</dbReference>
<dbReference type="SUPFAM" id="SSF55874">
    <property type="entry name" value="ATPase domain of HSP90 chaperone/DNA topoisomerase II/histidine kinase"/>
    <property type="match status" value="1"/>
</dbReference>
<dbReference type="InterPro" id="IPR001241">
    <property type="entry name" value="Topo_IIA"/>
</dbReference>
<dbReference type="InterPro" id="IPR013506">
    <property type="entry name" value="Topo_IIA_bsu_dom2"/>
</dbReference>
<dbReference type="NCBIfam" id="TIGR01059">
    <property type="entry name" value="gyrB"/>
    <property type="match status" value="1"/>
</dbReference>
<dbReference type="PRINTS" id="PR01159">
    <property type="entry name" value="DNAGYRASEB"/>
</dbReference>
<dbReference type="NCBIfam" id="NF011501">
    <property type="entry name" value="PRK14939.1"/>
    <property type="match status" value="1"/>
</dbReference>
<evidence type="ECO:0000256" key="7">
    <source>
        <dbReference type="ARBA" id="ARBA00023029"/>
    </source>
</evidence>
<keyword evidence="4 10" id="KW-0547">Nucleotide-binding</keyword>
<feature type="binding site" evidence="10">
    <location>
        <position position="512"/>
    </location>
    <ligand>
        <name>Mg(2+)</name>
        <dbReference type="ChEBI" id="CHEBI:18420"/>
        <label>2</label>
    </ligand>
</feature>
<dbReference type="InterPro" id="IPR013760">
    <property type="entry name" value="Topo_IIA-like_dom_sf"/>
</dbReference>
<feature type="binding site" evidence="10">
    <location>
        <position position="434"/>
    </location>
    <ligand>
        <name>Mg(2+)</name>
        <dbReference type="ChEBI" id="CHEBI:18420"/>
        <label>1</label>
        <note>catalytic</note>
    </ligand>
</feature>
<reference evidence="12 13" key="1">
    <citation type="submission" date="2019-06" db="EMBL/GenBank/DDBJ databases">
        <authorList>
            <person name="Meng X."/>
        </authorList>
    </citation>
    <scope>NUCLEOTIDE SEQUENCE [LARGE SCALE GENOMIC DNA]</scope>
    <source>
        <strain evidence="12 13">M625</strain>
    </source>
</reference>
<evidence type="ECO:0000256" key="1">
    <source>
        <dbReference type="ARBA" id="ARBA00000185"/>
    </source>
</evidence>
<keyword evidence="5 10" id="KW-0067">ATP-binding</keyword>
<dbReference type="Pfam" id="PF02518">
    <property type="entry name" value="HATPase_c"/>
    <property type="match status" value="1"/>
</dbReference>
<dbReference type="FunFam" id="3.30.230.10:FF:000005">
    <property type="entry name" value="DNA gyrase subunit B"/>
    <property type="match status" value="1"/>
</dbReference>
<dbReference type="CDD" id="cd00822">
    <property type="entry name" value="TopoII_Trans_DNA_gyrase"/>
    <property type="match status" value="1"/>
</dbReference>
<comment type="subunit">
    <text evidence="10">Heterotetramer, composed of two GyrA and two GyrB chains. In the heterotetramer, GyrA contains the active site tyrosine that forms a transient covalent intermediate with DNA, while GyrB binds cofactors and catalyzes ATP hydrolysis.</text>
</comment>
<evidence type="ECO:0000313" key="12">
    <source>
        <dbReference type="EMBL" id="TPN81716.1"/>
    </source>
</evidence>
<evidence type="ECO:0000259" key="11">
    <source>
        <dbReference type="PROSITE" id="PS50880"/>
    </source>
</evidence>
<gene>
    <name evidence="10 12" type="primary">gyrB</name>
    <name evidence="12" type="ORF">FHK87_24260</name>
</gene>
<dbReference type="InterPro" id="IPR000565">
    <property type="entry name" value="Topo_IIA_B"/>
</dbReference>
<dbReference type="GO" id="GO:0005694">
    <property type="term" value="C:chromosome"/>
    <property type="evidence" value="ECO:0007669"/>
    <property type="project" value="InterPro"/>
</dbReference>
<evidence type="ECO:0000256" key="6">
    <source>
        <dbReference type="ARBA" id="ARBA00022842"/>
    </source>
</evidence>
<dbReference type="EMBL" id="VFWZ01000010">
    <property type="protein sequence ID" value="TPN81716.1"/>
    <property type="molecule type" value="Genomic_DNA"/>
</dbReference>
<feature type="binding site" evidence="10">
    <location>
        <position position="514"/>
    </location>
    <ligand>
        <name>Mg(2+)</name>
        <dbReference type="ChEBI" id="CHEBI:18420"/>
        <label>2</label>
    </ligand>
</feature>
<evidence type="ECO:0000313" key="13">
    <source>
        <dbReference type="Proteomes" id="UP000315540"/>
    </source>
</evidence>
<keyword evidence="6 10" id="KW-0460">Magnesium</keyword>
<dbReference type="PROSITE" id="PS50880">
    <property type="entry name" value="TOPRIM"/>
    <property type="match status" value="1"/>
</dbReference>
<dbReference type="GO" id="GO:0006261">
    <property type="term" value="P:DNA-templated DNA replication"/>
    <property type="evidence" value="ECO:0007669"/>
    <property type="project" value="UniProtKB-UniRule"/>
</dbReference>
<keyword evidence="8" id="KW-0238">DNA-binding</keyword>
<feature type="domain" description="Toprim" evidence="11">
    <location>
        <begin position="428"/>
        <end position="547"/>
    </location>
</feature>
<dbReference type="Pfam" id="PF00204">
    <property type="entry name" value="DNA_gyraseB"/>
    <property type="match status" value="1"/>
</dbReference>
<evidence type="ECO:0000256" key="2">
    <source>
        <dbReference type="ARBA" id="ARBA00010708"/>
    </source>
</evidence>
<dbReference type="InterPro" id="IPR034160">
    <property type="entry name" value="TOPRIM_GyrB"/>
</dbReference>
<dbReference type="EC" id="5.6.2.2" evidence="10"/>
<dbReference type="InterPro" id="IPR006171">
    <property type="entry name" value="TOPRIM_dom"/>
</dbReference>
<dbReference type="GO" id="GO:0003677">
    <property type="term" value="F:DNA binding"/>
    <property type="evidence" value="ECO:0007669"/>
    <property type="project" value="UniProtKB-KW"/>
</dbReference>
<dbReference type="InterPro" id="IPR003594">
    <property type="entry name" value="HATPase_dom"/>
</dbReference>
<comment type="similarity">
    <text evidence="2 10">Belongs to the type II topoisomerase GyrB family.</text>
</comment>
<sequence length="646" mass="72285">MSEETNKNKYSADSIQALEGMEHVRMRPSMYIGDVGVRGLHHLVYEVVDNSIDEALAGHCDTIEVTINEDNSITTKDNGRGIPVEIHKKEGVSALEVVMTKIGAGGKFDKDSYKVSGGLHGVGVSCVNALSDHLHAYVHRDGKVWEQEYERGKTLYPVKSTGDTDFRGTIVTFKPDPTIFQQTTEYNYDTLASRMRELAYLNKGIKITLTDLRHKDDKGEFVSETFHSEEGLREFVKFLDASRNPIIGRVIAMEGEKNNIPVEVAMIYNDSYAENLHSYVNNINTHEGGTHLSGFRRGLTSTLKKYADASGMLDKLKFEIAGDDFREGLTAIVSVKVAEPQFEGQTKTKLGNREVTSAVSQAVSEMLENYLEENPSDAKTIVEKVILAAQARHAAKKAREMVQRKTVMSIGGLPGKLSDCSEQDPALCEVFLVEGDSAGGTAKQGRDRNFQAILPLRGKILNVEKAMHHKVFENEEIKNIFTALGVTIGTEEDSKALNISKLRYHKIVIMCDADVDGSHISTLILTFFFRYMKELIEGGHVYIAAPPLYLVKKGAKKQYAWNDDQRDIIMKEFGDNAKIQRYKGLGEMNAEQLWDTTMNPEFRTLRRVSIDNLTEADRIFSMLMGDEVPPRREFIEKNAVYANIDA</sequence>
<keyword evidence="13" id="KW-1185">Reference proteome</keyword>
<dbReference type="GO" id="GO:0005524">
    <property type="term" value="F:ATP binding"/>
    <property type="evidence" value="ECO:0007669"/>
    <property type="project" value="UniProtKB-UniRule"/>
</dbReference>
<keyword evidence="7 10" id="KW-0799">Topoisomerase</keyword>
<comment type="catalytic activity">
    <reaction evidence="1 10">
        <text>ATP-dependent breakage, passage and rejoining of double-stranded DNA.</text>
        <dbReference type="EC" id="5.6.2.2"/>
    </reaction>
</comment>
<name>A0A504ITQ4_9FLAO</name>
<protein>
    <recommendedName>
        <fullName evidence="10">DNA gyrase subunit B</fullName>
        <ecNumber evidence="10">5.6.2.2</ecNumber>
    </recommendedName>
</protein>
<dbReference type="FunFam" id="3.40.50.670:FF:000002">
    <property type="entry name" value="DNA gyrase subunit B"/>
    <property type="match status" value="1"/>
</dbReference>
<evidence type="ECO:0000256" key="9">
    <source>
        <dbReference type="ARBA" id="ARBA00023235"/>
    </source>
</evidence>
<dbReference type="PANTHER" id="PTHR45866:SF1">
    <property type="entry name" value="DNA GYRASE SUBUNIT B, MITOCHONDRIAL"/>
    <property type="match status" value="1"/>
</dbReference>
<dbReference type="CDD" id="cd16928">
    <property type="entry name" value="HATPase_GyrB-like"/>
    <property type="match status" value="1"/>
</dbReference>
<dbReference type="InterPro" id="IPR014721">
    <property type="entry name" value="Ribsml_uS5_D2-typ_fold_subgr"/>
</dbReference>
<evidence type="ECO:0000256" key="5">
    <source>
        <dbReference type="ARBA" id="ARBA00022840"/>
    </source>
</evidence>
<evidence type="ECO:0000256" key="10">
    <source>
        <dbReference type="HAMAP-Rule" id="MF_01898"/>
    </source>
</evidence>
<dbReference type="FunFam" id="3.30.565.10:FF:000002">
    <property type="entry name" value="DNA gyrase subunit B"/>
    <property type="match status" value="1"/>
</dbReference>
<dbReference type="Pfam" id="PF00986">
    <property type="entry name" value="DNA_gyraseB_C"/>
    <property type="match status" value="1"/>
</dbReference>
<evidence type="ECO:0000256" key="8">
    <source>
        <dbReference type="ARBA" id="ARBA00023125"/>
    </source>
</evidence>
<keyword evidence="3 10" id="KW-0479">Metal-binding</keyword>
<dbReference type="SMART" id="SM00387">
    <property type="entry name" value="HATPase_c"/>
    <property type="match status" value="1"/>
</dbReference>
<dbReference type="GO" id="GO:0034335">
    <property type="term" value="F:DNA negative supercoiling activity"/>
    <property type="evidence" value="ECO:0007669"/>
    <property type="project" value="UniProtKB-ARBA"/>
</dbReference>
<dbReference type="CDD" id="cd03366">
    <property type="entry name" value="TOPRIM_TopoIIA_GyrB"/>
    <property type="match status" value="1"/>
</dbReference>
<dbReference type="Gene3D" id="3.40.50.670">
    <property type="match status" value="1"/>
</dbReference>
<keyword evidence="9 10" id="KW-0413">Isomerase</keyword>
<accession>A0A504ITQ4</accession>
<evidence type="ECO:0000256" key="4">
    <source>
        <dbReference type="ARBA" id="ARBA00022741"/>
    </source>
</evidence>
<dbReference type="InterPro" id="IPR011557">
    <property type="entry name" value="GyrB"/>
</dbReference>
<dbReference type="InterPro" id="IPR018522">
    <property type="entry name" value="TopoIIA_CS"/>
</dbReference>
<keyword evidence="10" id="KW-0963">Cytoplasm</keyword>
<dbReference type="GO" id="GO:0005737">
    <property type="term" value="C:cytoplasm"/>
    <property type="evidence" value="ECO:0007669"/>
    <property type="project" value="UniProtKB-SubCell"/>
</dbReference>
<dbReference type="HAMAP" id="MF_01898">
    <property type="entry name" value="GyrB"/>
    <property type="match status" value="1"/>
</dbReference>
<comment type="subcellular location">
    <subcellularLocation>
        <location evidence="10">Cytoplasm</location>
    </subcellularLocation>
</comment>
<comment type="caution">
    <text evidence="12">The sequence shown here is derived from an EMBL/GenBank/DDBJ whole genome shotgun (WGS) entry which is preliminary data.</text>
</comment>
<dbReference type="SUPFAM" id="SSF56719">
    <property type="entry name" value="Type II DNA topoisomerase"/>
    <property type="match status" value="1"/>
</dbReference>
<dbReference type="RefSeq" id="WP_140597478.1">
    <property type="nucleotide sequence ID" value="NZ_VFWZ01000010.1"/>
</dbReference>
<dbReference type="InterPro" id="IPR020568">
    <property type="entry name" value="Ribosomal_Su5_D2-typ_SF"/>
</dbReference>
<dbReference type="SMART" id="SM00433">
    <property type="entry name" value="TOP2c"/>
    <property type="match status" value="1"/>
</dbReference>